<accession>A0ABQ1I7Y1</accession>
<name>A0ABQ1I7Y1_9PROT</name>
<evidence type="ECO:0000313" key="1">
    <source>
        <dbReference type="EMBL" id="GGB25795.1"/>
    </source>
</evidence>
<sequence length="93" mass="9319">MATHDASAAFAALGLPGALDLLRHTGAAGAAGAAPRAGIDPAATIAALIDAGVLHDRGGRLVLDRAWVLALADLITEPLTLSTDPLFTIPRMG</sequence>
<proteinExistence type="predicted"/>
<comment type="caution">
    <text evidence="1">The sequence shown here is derived from an EMBL/GenBank/DDBJ whole genome shotgun (WGS) entry which is preliminary data.</text>
</comment>
<dbReference type="Proteomes" id="UP000603352">
    <property type="component" value="Unassembled WGS sequence"/>
</dbReference>
<evidence type="ECO:0000313" key="2">
    <source>
        <dbReference type="Proteomes" id="UP000603352"/>
    </source>
</evidence>
<protein>
    <submittedName>
        <fullName evidence="1">Uncharacterized protein</fullName>
    </submittedName>
</protein>
<gene>
    <name evidence="1" type="ORF">GCM10011505_03750</name>
</gene>
<keyword evidence="2" id="KW-1185">Reference proteome</keyword>
<dbReference type="EMBL" id="BMDZ01000002">
    <property type="protein sequence ID" value="GGB25795.1"/>
    <property type="molecule type" value="Genomic_DNA"/>
</dbReference>
<organism evidence="1 2">
    <name type="scientific">Tistrella bauzanensis</name>
    <dbReference type="NCBI Taxonomy" id="657419"/>
    <lineage>
        <taxon>Bacteria</taxon>
        <taxon>Pseudomonadati</taxon>
        <taxon>Pseudomonadota</taxon>
        <taxon>Alphaproteobacteria</taxon>
        <taxon>Geminicoccales</taxon>
        <taxon>Geminicoccaceae</taxon>
        <taxon>Tistrella</taxon>
    </lineage>
</organism>
<dbReference type="RefSeq" id="WP_188574290.1">
    <property type="nucleotide sequence ID" value="NZ_BMDZ01000002.1"/>
</dbReference>
<reference evidence="2" key="1">
    <citation type="journal article" date="2019" name="Int. J. Syst. Evol. Microbiol.">
        <title>The Global Catalogue of Microorganisms (GCM) 10K type strain sequencing project: providing services to taxonomists for standard genome sequencing and annotation.</title>
        <authorList>
            <consortium name="The Broad Institute Genomics Platform"/>
            <consortium name="The Broad Institute Genome Sequencing Center for Infectious Disease"/>
            <person name="Wu L."/>
            <person name="Ma J."/>
        </authorList>
    </citation>
    <scope>NUCLEOTIDE SEQUENCE [LARGE SCALE GENOMIC DNA]</scope>
    <source>
        <strain evidence="2">CGMCC 1.10188</strain>
    </source>
</reference>